<evidence type="ECO:0000256" key="1">
    <source>
        <dbReference type="ARBA" id="ARBA00022432"/>
    </source>
</evidence>
<dbReference type="InterPro" id="IPR008030">
    <property type="entry name" value="NmrA-like"/>
</dbReference>
<keyword evidence="1 4" id="KW-0312">Gluconeogenesis</keyword>
<dbReference type="PANTHER" id="PTHR11469:SF1">
    <property type="entry name" value="GLUCOSE-6-PHOSPHATE ISOMERASE"/>
    <property type="match status" value="1"/>
</dbReference>
<dbReference type="PRINTS" id="PR00662">
    <property type="entry name" value="G6PISOMERASE"/>
</dbReference>
<evidence type="ECO:0000256" key="3">
    <source>
        <dbReference type="ARBA" id="ARBA00023235"/>
    </source>
</evidence>
<evidence type="ECO:0000256" key="2">
    <source>
        <dbReference type="ARBA" id="ARBA00023152"/>
    </source>
</evidence>
<dbReference type="InterPro" id="IPR035482">
    <property type="entry name" value="SIS_PGI_2"/>
</dbReference>
<dbReference type="PROSITE" id="PS51463">
    <property type="entry name" value="P_GLUCOSE_ISOMERASE_3"/>
    <property type="match status" value="1"/>
</dbReference>
<dbReference type="CDD" id="cd05016">
    <property type="entry name" value="SIS_PGI_2"/>
    <property type="match status" value="1"/>
</dbReference>
<dbReference type="EMBL" id="OZ023713">
    <property type="protein sequence ID" value="CAK9861439.1"/>
    <property type="molecule type" value="Genomic_DNA"/>
</dbReference>
<protein>
    <recommendedName>
        <fullName evidence="4">Glucose-6-phosphate isomerase</fullName>
        <ecNumber evidence="4">5.3.1.9</ecNumber>
    </recommendedName>
</protein>
<comment type="catalytic activity">
    <reaction evidence="4">
        <text>alpha-D-glucose 6-phosphate = beta-D-fructose 6-phosphate</text>
        <dbReference type="Rhea" id="RHEA:11816"/>
        <dbReference type="ChEBI" id="CHEBI:57634"/>
        <dbReference type="ChEBI" id="CHEBI:58225"/>
        <dbReference type="EC" id="5.3.1.9"/>
    </reaction>
</comment>
<dbReference type="Proteomes" id="UP001497522">
    <property type="component" value="Chromosome 12"/>
</dbReference>
<dbReference type="SUPFAM" id="SSF51735">
    <property type="entry name" value="NAD(P)-binding Rossmann-fold domains"/>
    <property type="match status" value="1"/>
</dbReference>
<name>A0ABP1AFY2_9BRYO</name>
<dbReference type="Gene3D" id="3.40.50.720">
    <property type="entry name" value="NAD(P)-binding Rossmann-like Domain"/>
    <property type="match status" value="1"/>
</dbReference>
<dbReference type="SUPFAM" id="SSF53697">
    <property type="entry name" value="SIS domain"/>
    <property type="match status" value="1"/>
</dbReference>
<dbReference type="PANTHER" id="PTHR11469">
    <property type="entry name" value="GLUCOSE-6-PHOSPHATE ISOMERASE"/>
    <property type="match status" value="1"/>
</dbReference>
<dbReference type="InterPro" id="IPR046348">
    <property type="entry name" value="SIS_dom_sf"/>
</dbReference>
<feature type="domain" description="NmrA-like" evidence="5">
    <location>
        <begin position="324"/>
        <end position="394"/>
    </location>
</feature>
<dbReference type="InterPro" id="IPR036291">
    <property type="entry name" value="NAD(P)-bd_dom_sf"/>
</dbReference>
<dbReference type="Pfam" id="PF05368">
    <property type="entry name" value="NmrA"/>
    <property type="match status" value="1"/>
</dbReference>
<dbReference type="Pfam" id="PF00342">
    <property type="entry name" value="PGI"/>
    <property type="match status" value="1"/>
</dbReference>
<comment type="similarity">
    <text evidence="4">Belongs to the GPI family.</text>
</comment>
<evidence type="ECO:0000313" key="6">
    <source>
        <dbReference type="EMBL" id="CAK9861439.1"/>
    </source>
</evidence>
<evidence type="ECO:0000256" key="4">
    <source>
        <dbReference type="RuleBase" id="RU000612"/>
    </source>
</evidence>
<proteinExistence type="inferred from homology"/>
<sequence>MERNGKGVSIDGIPLPFDTGEIDFGEPGEIVSNHDEFMCNFFAQADALAYGKTPEELRANGVPDFLTLHKLVVLPLGTDHAHCFYGQVSGEGNHFPDKSKDILEFTDYAVQLLALYEHRITTMGFISGINSFDQWGLDLGKRLRSAFASGRASTGEWKQLHGNQHRFFSGFASSAMASAPHLSLPLAASSSQFSKPQVYWKLVQFAALPGYCRIVKISFYGSEIGAAGVHFSGSRLSSLANNSRRRFHEEDGSRRNKLKKVGVWRAAAGEINRKSWDFGRFVNTLLFFNGPPSLQNFVASVVQAMTGRTEQADVEQANRNKKQEEVVLVVGATGGVGKRVVDELWKRGYRTRALVRNLEKAKQLLSSEVEIVTADIMQAATLVPEYFAGVKKVVHAASVTVGPKEGDTADR</sequence>
<organism evidence="6 7">
    <name type="scientific">Sphagnum jensenii</name>
    <dbReference type="NCBI Taxonomy" id="128206"/>
    <lineage>
        <taxon>Eukaryota</taxon>
        <taxon>Viridiplantae</taxon>
        <taxon>Streptophyta</taxon>
        <taxon>Embryophyta</taxon>
        <taxon>Bryophyta</taxon>
        <taxon>Sphagnophytina</taxon>
        <taxon>Sphagnopsida</taxon>
        <taxon>Sphagnales</taxon>
        <taxon>Sphagnaceae</taxon>
        <taxon>Sphagnum</taxon>
    </lineage>
</organism>
<keyword evidence="7" id="KW-1185">Reference proteome</keyword>
<accession>A0ABP1AFY2</accession>
<evidence type="ECO:0000259" key="5">
    <source>
        <dbReference type="Pfam" id="PF05368"/>
    </source>
</evidence>
<keyword evidence="3 4" id="KW-0413">Isomerase</keyword>
<reference evidence="6" key="1">
    <citation type="submission" date="2024-03" db="EMBL/GenBank/DDBJ databases">
        <authorList>
            <consortium name="ELIXIR-Norway"/>
            <consortium name="Elixir Norway"/>
        </authorList>
    </citation>
    <scope>NUCLEOTIDE SEQUENCE</scope>
</reference>
<comment type="pathway">
    <text evidence="4">Carbohydrate degradation; glycolysis; D-glyceraldehyde 3-phosphate and glycerone phosphate from D-glucose: step 2/4.</text>
</comment>
<dbReference type="EC" id="5.3.1.9" evidence="4"/>
<dbReference type="Gene3D" id="3.40.50.10490">
    <property type="entry name" value="Glucose-6-phosphate isomerase like protein, domain 1"/>
    <property type="match status" value="1"/>
</dbReference>
<keyword evidence="2 4" id="KW-0324">Glycolysis</keyword>
<gene>
    <name evidence="6" type="ORF">CSSPJE1EN2_LOCUS4434</name>
</gene>
<evidence type="ECO:0000313" key="7">
    <source>
        <dbReference type="Proteomes" id="UP001497522"/>
    </source>
</evidence>
<dbReference type="InterPro" id="IPR001672">
    <property type="entry name" value="G6P_Isomerase"/>
</dbReference>